<dbReference type="WBParaSite" id="PSU_v2.g21056.t1">
    <property type="protein sequence ID" value="PSU_v2.g21056.t1"/>
    <property type="gene ID" value="PSU_v2.g21056"/>
</dbReference>
<sequence length="129" mass="14949">MHMNNDTYLAHFINNSCEPNCILKEVDSKIWLITYAPVDKNTEFTIKYDWDWVDGVPPTICTCKSNVCYGIIERNDDNYNNFIRKNPDYISKGRENSDRRCIPGGICFCPMMISFGKKIKIVLVQPSLK</sequence>
<name>A0A914YL29_9BILA</name>
<evidence type="ECO:0000259" key="1">
    <source>
        <dbReference type="Pfam" id="PF00856"/>
    </source>
</evidence>
<dbReference type="Gene3D" id="2.170.270.10">
    <property type="entry name" value="SET domain"/>
    <property type="match status" value="1"/>
</dbReference>
<dbReference type="Proteomes" id="UP000887577">
    <property type="component" value="Unplaced"/>
</dbReference>
<protein>
    <submittedName>
        <fullName evidence="3">SET domain-containing protein</fullName>
    </submittedName>
</protein>
<dbReference type="InterPro" id="IPR046341">
    <property type="entry name" value="SET_dom_sf"/>
</dbReference>
<feature type="domain" description="SET" evidence="1">
    <location>
        <begin position="8"/>
        <end position="48"/>
    </location>
</feature>
<reference evidence="3" key="1">
    <citation type="submission" date="2022-11" db="UniProtKB">
        <authorList>
            <consortium name="WormBaseParasite"/>
        </authorList>
    </citation>
    <scope>IDENTIFICATION</scope>
</reference>
<evidence type="ECO:0000313" key="3">
    <source>
        <dbReference type="WBParaSite" id="PSU_v2.g21056.t1"/>
    </source>
</evidence>
<dbReference type="AlphaFoldDB" id="A0A914YL29"/>
<dbReference type="InterPro" id="IPR001214">
    <property type="entry name" value="SET_dom"/>
</dbReference>
<dbReference type="SUPFAM" id="SSF82199">
    <property type="entry name" value="SET domain"/>
    <property type="match status" value="1"/>
</dbReference>
<keyword evidence="2" id="KW-1185">Reference proteome</keyword>
<evidence type="ECO:0000313" key="2">
    <source>
        <dbReference type="Proteomes" id="UP000887577"/>
    </source>
</evidence>
<proteinExistence type="predicted"/>
<accession>A0A914YL29</accession>
<organism evidence="2 3">
    <name type="scientific">Panagrolaimus superbus</name>
    <dbReference type="NCBI Taxonomy" id="310955"/>
    <lineage>
        <taxon>Eukaryota</taxon>
        <taxon>Metazoa</taxon>
        <taxon>Ecdysozoa</taxon>
        <taxon>Nematoda</taxon>
        <taxon>Chromadorea</taxon>
        <taxon>Rhabditida</taxon>
        <taxon>Tylenchina</taxon>
        <taxon>Panagrolaimomorpha</taxon>
        <taxon>Panagrolaimoidea</taxon>
        <taxon>Panagrolaimidae</taxon>
        <taxon>Panagrolaimus</taxon>
    </lineage>
</organism>
<dbReference type="Pfam" id="PF00856">
    <property type="entry name" value="SET"/>
    <property type="match status" value="1"/>
</dbReference>